<dbReference type="Proteomes" id="UP000614350">
    <property type="component" value="Unassembled WGS sequence"/>
</dbReference>
<reference evidence="1" key="1">
    <citation type="journal article" date="2020" name="G3 (Bethesda)">
        <title>High-Quality Assemblies for Three Invasive Social Wasps from the &lt;i&gt;Vespula&lt;/i&gt; Genus.</title>
        <authorList>
            <person name="Harrop T.W.R."/>
            <person name="Guhlin J."/>
            <person name="McLaughlin G.M."/>
            <person name="Permina E."/>
            <person name="Stockwell P."/>
            <person name="Gilligan J."/>
            <person name="Le Lec M.F."/>
            <person name="Gruber M.A.M."/>
            <person name="Quinn O."/>
            <person name="Lovegrove M."/>
            <person name="Duncan E.J."/>
            <person name="Remnant E.J."/>
            <person name="Van Eeckhoven J."/>
            <person name="Graham B."/>
            <person name="Knapp R.A."/>
            <person name="Langford K.W."/>
            <person name="Kronenberg Z."/>
            <person name="Press M.O."/>
            <person name="Eacker S.M."/>
            <person name="Wilson-Rankin E.E."/>
            <person name="Purcell J."/>
            <person name="Lester P.J."/>
            <person name="Dearden P.K."/>
        </authorList>
    </citation>
    <scope>NUCLEOTIDE SEQUENCE</scope>
    <source>
        <strain evidence="1">Marl-1</strain>
    </source>
</reference>
<accession>A0A834KCP3</accession>
<keyword evidence="2" id="KW-1185">Reference proteome</keyword>
<comment type="caution">
    <text evidence="1">The sequence shown here is derived from an EMBL/GenBank/DDBJ whole genome shotgun (WGS) entry which is preliminary data.</text>
</comment>
<organism evidence="1 2">
    <name type="scientific">Vespula vulgaris</name>
    <name type="common">Yellow jacket</name>
    <name type="synonym">Wasp</name>
    <dbReference type="NCBI Taxonomy" id="7454"/>
    <lineage>
        <taxon>Eukaryota</taxon>
        <taxon>Metazoa</taxon>
        <taxon>Ecdysozoa</taxon>
        <taxon>Arthropoda</taxon>
        <taxon>Hexapoda</taxon>
        <taxon>Insecta</taxon>
        <taxon>Pterygota</taxon>
        <taxon>Neoptera</taxon>
        <taxon>Endopterygota</taxon>
        <taxon>Hymenoptera</taxon>
        <taxon>Apocrita</taxon>
        <taxon>Aculeata</taxon>
        <taxon>Vespoidea</taxon>
        <taxon>Vespidae</taxon>
        <taxon>Vespinae</taxon>
        <taxon>Vespula</taxon>
    </lineage>
</organism>
<evidence type="ECO:0000313" key="2">
    <source>
        <dbReference type="Proteomes" id="UP000614350"/>
    </source>
</evidence>
<evidence type="ECO:0000313" key="1">
    <source>
        <dbReference type="EMBL" id="KAF7405564.1"/>
    </source>
</evidence>
<name>A0A834KCP3_VESVU</name>
<gene>
    <name evidence="1" type="ORF">HZH66_004470</name>
</gene>
<proteinExistence type="predicted"/>
<dbReference type="AlphaFoldDB" id="A0A834KCP3"/>
<protein>
    <submittedName>
        <fullName evidence="1">Uncharacterized protein</fullName>
    </submittedName>
</protein>
<sequence>MYPPLFGPCEEACGHVSPVYRATGKKRTAEGEQEVYVGELEAVVVLVGKGRRWGYSQGPLLSQEATGSLTYVYLSRFISVE</sequence>
<dbReference type="EMBL" id="JACSEA010000003">
    <property type="protein sequence ID" value="KAF7405564.1"/>
    <property type="molecule type" value="Genomic_DNA"/>
</dbReference>